<sequence>MDTEADGTNLGSLSLQNPSSASTVISNILKKYGYHPSLFMDQNNAENEPTFLHNCRMVFTKNLKLVYIEAEVRSDSIDTGKNPDEDGLAHVKSRGAPGDIPAQYISQRLGGDGSAGNVYPAKPNIDLSESEISQNTVYNFVKDRKDRKAKLSFGLINEECNEDDDWMTEKYYFRPLEIYYKFELFENDKIVGTTLEGKIDNKLL</sequence>
<evidence type="ECO:0000313" key="1">
    <source>
        <dbReference type="Proteomes" id="UP000887577"/>
    </source>
</evidence>
<dbReference type="WBParaSite" id="PSU_v2.g13923.t1">
    <property type="protein sequence ID" value="PSU_v2.g13923.t1"/>
    <property type="gene ID" value="PSU_v2.g13923"/>
</dbReference>
<name>A0A914Y576_9BILA</name>
<keyword evidence="1" id="KW-1185">Reference proteome</keyword>
<protein>
    <submittedName>
        <fullName evidence="2">Uncharacterized protein</fullName>
    </submittedName>
</protein>
<proteinExistence type="predicted"/>
<evidence type="ECO:0000313" key="2">
    <source>
        <dbReference type="WBParaSite" id="PSU_v2.g13923.t1"/>
    </source>
</evidence>
<accession>A0A914Y576</accession>
<organism evidence="1 2">
    <name type="scientific">Panagrolaimus superbus</name>
    <dbReference type="NCBI Taxonomy" id="310955"/>
    <lineage>
        <taxon>Eukaryota</taxon>
        <taxon>Metazoa</taxon>
        <taxon>Ecdysozoa</taxon>
        <taxon>Nematoda</taxon>
        <taxon>Chromadorea</taxon>
        <taxon>Rhabditida</taxon>
        <taxon>Tylenchina</taxon>
        <taxon>Panagrolaimomorpha</taxon>
        <taxon>Panagrolaimoidea</taxon>
        <taxon>Panagrolaimidae</taxon>
        <taxon>Panagrolaimus</taxon>
    </lineage>
</organism>
<dbReference type="AlphaFoldDB" id="A0A914Y576"/>
<dbReference type="Proteomes" id="UP000887577">
    <property type="component" value="Unplaced"/>
</dbReference>
<reference evidence="2" key="1">
    <citation type="submission" date="2022-11" db="UniProtKB">
        <authorList>
            <consortium name="WormBaseParasite"/>
        </authorList>
    </citation>
    <scope>IDENTIFICATION</scope>
</reference>